<organism evidence="5 6">
    <name type="scientific">Acidihalobacter yilgarnensis</name>
    <dbReference type="NCBI Taxonomy" id="2819280"/>
    <lineage>
        <taxon>Bacteria</taxon>
        <taxon>Pseudomonadati</taxon>
        <taxon>Pseudomonadota</taxon>
        <taxon>Gammaproteobacteria</taxon>
        <taxon>Chromatiales</taxon>
        <taxon>Ectothiorhodospiraceae</taxon>
        <taxon>Acidihalobacter</taxon>
    </lineage>
</organism>
<keyword evidence="4" id="KW-0963">Cytoplasm</keyword>
<comment type="similarity">
    <text evidence="1 4">Belongs to the UreD family.</text>
</comment>
<comment type="function">
    <text evidence="4">Required for maturation of urease via the functional incorporation of the urease nickel metallocenter.</text>
</comment>
<dbReference type="GO" id="GO:0016151">
    <property type="term" value="F:nickel cation binding"/>
    <property type="evidence" value="ECO:0007669"/>
    <property type="project" value="UniProtKB-UniRule"/>
</dbReference>
<dbReference type="PANTHER" id="PTHR33643:SF1">
    <property type="entry name" value="UREASE ACCESSORY PROTEIN D"/>
    <property type="match status" value="1"/>
</dbReference>
<accession>A0A1D8IRK4</accession>
<dbReference type="Pfam" id="PF01774">
    <property type="entry name" value="UreD"/>
    <property type="match status" value="1"/>
</dbReference>
<evidence type="ECO:0000256" key="4">
    <source>
        <dbReference type="HAMAP-Rule" id="MF_01384"/>
    </source>
</evidence>
<evidence type="ECO:0000256" key="3">
    <source>
        <dbReference type="ARBA" id="ARBA00023186"/>
    </source>
</evidence>
<evidence type="ECO:0000256" key="2">
    <source>
        <dbReference type="ARBA" id="ARBA00022988"/>
    </source>
</evidence>
<dbReference type="Proteomes" id="UP000095401">
    <property type="component" value="Chromosome"/>
</dbReference>
<dbReference type="PANTHER" id="PTHR33643">
    <property type="entry name" value="UREASE ACCESSORY PROTEIN D"/>
    <property type="match status" value="1"/>
</dbReference>
<dbReference type="HAMAP" id="MF_01384">
    <property type="entry name" value="UreD"/>
    <property type="match status" value="1"/>
</dbReference>
<name>A0A1D8IRK4_9GAMM</name>
<dbReference type="KEGG" id="aprs:BI364_15605"/>
<protein>
    <recommendedName>
        <fullName evidence="4">Urease accessory protein UreD</fullName>
    </recommendedName>
</protein>
<dbReference type="EMBL" id="CP017415">
    <property type="protein sequence ID" value="AOU99168.1"/>
    <property type="molecule type" value="Genomic_DNA"/>
</dbReference>
<keyword evidence="3 4" id="KW-0143">Chaperone</keyword>
<proteinExistence type="inferred from homology"/>
<evidence type="ECO:0000313" key="6">
    <source>
        <dbReference type="Proteomes" id="UP000095401"/>
    </source>
</evidence>
<comment type="subcellular location">
    <subcellularLocation>
        <location evidence="4">Cytoplasm</location>
    </subcellularLocation>
</comment>
<dbReference type="GO" id="GO:0005737">
    <property type="term" value="C:cytoplasm"/>
    <property type="evidence" value="ECO:0007669"/>
    <property type="project" value="UniProtKB-SubCell"/>
</dbReference>
<sequence length="286" mass="31137">MTAAAEMLAEDGIAGEGWKASLTLAFGQRDGRSYVRHRQHVGPLLIQRPFHPEGDVCHAYLLHPPAGVVGGDRLRVEVQIDPGAHALLTTPSAGKFYSSPRAHARLTQHLRVAAGGVLEWLPQETIVFEDARAELSTYVELTGGARYLGWEIVCLGRPAAGTGFGRGYWRQRLEVSRDGRPLLIERLALDTGDPLLAAVWGLQGYAVSATLLCTVPECFKMDALFEAGLGEPLIGRGGVTVVDGLLVARCLGGEAADARAWFEALWAWLRPRVFDRPACPPRIWRT</sequence>
<dbReference type="InterPro" id="IPR002669">
    <property type="entry name" value="UreD"/>
</dbReference>
<reference evidence="6" key="1">
    <citation type="submission" date="2016-09" db="EMBL/GenBank/DDBJ databases">
        <title>Acidihalobacter prosperus F5.</title>
        <authorList>
            <person name="Khaleque H.N."/>
            <person name="Ramsay J.P."/>
            <person name="Kaksonen A.H."/>
            <person name="Boxall N.J."/>
            <person name="Watkin E.L.J."/>
        </authorList>
    </citation>
    <scope>NUCLEOTIDE SEQUENCE [LARGE SCALE GENOMIC DNA]</scope>
    <source>
        <strain evidence="6">F5</strain>
    </source>
</reference>
<dbReference type="RefSeq" id="WP_070079520.1">
    <property type="nucleotide sequence ID" value="NZ_CP017415.1"/>
</dbReference>
<keyword evidence="6" id="KW-1185">Reference proteome</keyword>
<evidence type="ECO:0000313" key="5">
    <source>
        <dbReference type="EMBL" id="AOU99168.1"/>
    </source>
</evidence>
<gene>
    <name evidence="4" type="primary">ureD</name>
    <name evidence="5" type="ORF">BI364_15605</name>
</gene>
<dbReference type="AlphaFoldDB" id="A0A1D8IRK4"/>
<keyword evidence="2 4" id="KW-0996">Nickel insertion</keyword>
<evidence type="ECO:0000256" key="1">
    <source>
        <dbReference type="ARBA" id="ARBA00007177"/>
    </source>
</evidence>
<comment type="subunit">
    <text evidence="4">UreD, UreF and UreG form a complex that acts as a GTP-hydrolysis-dependent molecular chaperone, activating the urease apoprotein by helping to assemble the nickel containing metallocenter of UreC. The UreE protein probably delivers the nickel.</text>
</comment>